<dbReference type="OMA" id="NHKFWSS"/>
<dbReference type="PANTHER" id="PTHR33095:SF57">
    <property type="entry name" value="EXPRESSED PROTEIN"/>
    <property type="match status" value="1"/>
</dbReference>
<feature type="region of interest" description="Disordered" evidence="1">
    <location>
        <begin position="132"/>
        <end position="227"/>
    </location>
</feature>
<dbReference type="OrthoDB" id="667051at2759"/>
<feature type="region of interest" description="Disordered" evidence="1">
    <location>
        <begin position="260"/>
        <end position="318"/>
    </location>
</feature>
<evidence type="ECO:0000313" key="2">
    <source>
        <dbReference type="EMBL" id="VVV61829.1"/>
    </source>
</evidence>
<name>A0A5K0X860_9MAGN</name>
<dbReference type="EMBL" id="LR721775">
    <property type="protein sequence ID" value="VVV61829.1"/>
    <property type="molecule type" value="Genomic_DNA"/>
</dbReference>
<dbReference type="Pfam" id="PF07816">
    <property type="entry name" value="DUF1645"/>
    <property type="match status" value="1"/>
</dbReference>
<feature type="region of interest" description="Disordered" evidence="1">
    <location>
        <begin position="1"/>
        <end position="49"/>
    </location>
</feature>
<accession>A0A5K0X860</accession>
<evidence type="ECO:0000256" key="1">
    <source>
        <dbReference type="SAM" id="MobiDB-lite"/>
    </source>
</evidence>
<protein>
    <submittedName>
        <fullName evidence="2">Uncharacterized protein</fullName>
    </submittedName>
</protein>
<feature type="compositionally biased region" description="Polar residues" evidence="1">
    <location>
        <begin position="33"/>
        <end position="49"/>
    </location>
</feature>
<sequence length="381" mass="41585">MAMTNDGGENEAMEAAAEPPESQSPGAYDDFDSTCSTPYVSAPSSPGRPTSANGYFYSAPASPMHFFAVPSGASSASIPLESDHFPGRFSGSLSASATDFEFSARFPAAGPDSGSSSPATMISADELFLNGQIRPMRPSSSHLQKPPRLEPLLDDAPGTDVSEGVDSLRGRDFRSKNRSIHRRTRSLSPLRSSEPVWAGFPPEDEEEDEEQQQKPVDPPPVVTAARRSRRWMSLKDFLYRSKSEGRGYVKEKLSWSALTFSSPSSKEKDKDKDKDKEKEKDKDKKSAALSSQAGAEKKKRASGGNGAGKRRVPAPSAHELHYAAKRAQAEEMRKKTYLPYRQGLLGCLGFSSRSYSVVNGFAKALHHHHHHHHHNQPVPSS</sequence>
<feature type="compositionally biased region" description="Basic and acidic residues" evidence="1">
    <location>
        <begin position="265"/>
        <end position="286"/>
    </location>
</feature>
<feature type="compositionally biased region" description="Basic residues" evidence="1">
    <location>
        <begin position="176"/>
        <end position="185"/>
    </location>
</feature>
<dbReference type="Gramene" id="NC10G0045580.1">
    <property type="protein sequence ID" value="NC10G0045580.1:cds"/>
    <property type="gene ID" value="NC10G0045580"/>
</dbReference>
<feature type="compositionally biased region" description="Basic and acidic residues" evidence="1">
    <location>
        <begin position="166"/>
        <end position="175"/>
    </location>
</feature>
<gene>
    <name evidence="2" type="ORF">NYM_LOCUS4201</name>
</gene>
<dbReference type="PANTHER" id="PTHR33095">
    <property type="entry name" value="OS07G0619500 PROTEIN"/>
    <property type="match status" value="1"/>
</dbReference>
<organism evidence="2">
    <name type="scientific">Nymphaea colorata</name>
    <name type="common">pocket water lily</name>
    <dbReference type="NCBI Taxonomy" id="210225"/>
    <lineage>
        <taxon>Eukaryota</taxon>
        <taxon>Viridiplantae</taxon>
        <taxon>Streptophyta</taxon>
        <taxon>Embryophyta</taxon>
        <taxon>Tracheophyta</taxon>
        <taxon>Spermatophyta</taxon>
        <taxon>Magnoliopsida</taxon>
        <taxon>Nymphaeales</taxon>
        <taxon>Nymphaeaceae</taxon>
        <taxon>Nymphaea</taxon>
    </lineage>
</organism>
<proteinExistence type="predicted"/>
<reference evidence="2" key="1">
    <citation type="submission" date="2019-09" db="EMBL/GenBank/DDBJ databases">
        <authorList>
            <person name="Zhang L."/>
        </authorList>
    </citation>
    <scope>NUCLEOTIDE SEQUENCE</scope>
</reference>
<feature type="compositionally biased region" description="Low complexity" evidence="1">
    <location>
        <begin position="13"/>
        <end position="27"/>
    </location>
</feature>
<dbReference type="AlphaFoldDB" id="A0A5K0X860"/>
<dbReference type="InterPro" id="IPR012442">
    <property type="entry name" value="DUF1645_plant"/>
</dbReference>